<gene>
    <name evidence="2" type="ORF">COCNU_15G004100</name>
</gene>
<name>A0A8K0NCW1_COCNU</name>
<keyword evidence="1" id="KW-0175">Coiled coil</keyword>
<evidence type="ECO:0000313" key="3">
    <source>
        <dbReference type="Proteomes" id="UP000797356"/>
    </source>
</evidence>
<keyword evidence="3" id="KW-1185">Reference proteome</keyword>
<dbReference type="AlphaFoldDB" id="A0A8K0NCW1"/>
<dbReference type="EMBL" id="CM017886">
    <property type="protein sequence ID" value="KAG1370044.1"/>
    <property type="molecule type" value="Genomic_DNA"/>
</dbReference>
<sequence>MEEAESGRLTWGHCVGGTDRVRTVAGEARYEIPKLELLSEQTLFNMGINQVGLEGMDPSLLKVLGPKILRKRKVETTDGKSAHARIEPLPTPLTFETEESEPQAIDNFQIVWVHCNSSSLVLEEGQRSPIEYLFSEAILSLPAPDVSDLFPNEESIEAARTFEMAPARVQLRASILEDYGLACKVFSNFLYPADAAKLLIEPLKTKRQKALDYFIRLAHYLNGFMECSIDLSAKASKHKMDVEMLKIARDRALREVDETSARADDAERRAQDAEAALRKSIEENFWLSGIKEALTTEVEVLKTQSAKAKALTTKTKIMLKSVEEKKAKLQSEVEA</sequence>
<reference evidence="2" key="1">
    <citation type="journal article" date="2017" name="Gigascience">
        <title>The genome draft of coconut (Cocos nucifera).</title>
        <authorList>
            <person name="Xiao Y."/>
            <person name="Xu P."/>
            <person name="Fan H."/>
            <person name="Baudouin L."/>
            <person name="Xia W."/>
            <person name="Bocs S."/>
            <person name="Xu J."/>
            <person name="Li Q."/>
            <person name="Guo A."/>
            <person name="Zhou L."/>
            <person name="Li J."/>
            <person name="Wu Y."/>
            <person name="Ma Z."/>
            <person name="Armero A."/>
            <person name="Issali A.E."/>
            <person name="Liu N."/>
            <person name="Peng M."/>
            <person name="Yang Y."/>
        </authorList>
    </citation>
    <scope>NUCLEOTIDE SEQUENCE</scope>
    <source>
        <tissue evidence="2">Spear leaf of Hainan Tall coconut</tissue>
    </source>
</reference>
<dbReference type="Proteomes" id="UP000797356">
    <property type="component" value="Chromosome 15"/>
</dbReference>
<proteinExistence type="predicted"/>
<feature type="coiled-coil region" evidence="1">
    <location>
        <begin position="249"/>
        <end position="283"/>
    </location>
</feature>
<reference evidence="2" key="2">
    <citation type="submission" date="2019-07" db="EMBL/GenBank/DDBJ databases">
        <authorList>
            <person name="Yang Y."/>
            <person name="Bocs S."/>
            <person name="Baudouin L."/>
        </authorList>
    </citation>
    <scope>NUCLEOTIDE SEQUENCE</scope>
    <source>
        <tissue evidence="2">Spear leaf of Hainan Tall coconut</tissue>
    </source>
</reference>
<protein>
    <submittedName>
        <fullName evidence="2">Uncharacterized protein</fullName>
    </submittedName>
</protein>
<evidence type="ECO:0000256" key="1">
    <source>
        <dbReference type="SAM" id="Coils"/>
    </source>
</evidence>
<organism evidence="2 3">
    <name type="scientific">Cocos nucifera</name>
    <name type="common">Coconut palm</name>
    <dbReference type="NCBI Taxonomy" id="13894"/>
    <lineage>
        <taxon>Eukaryota</taxon>
        <taxon>Viridiplantae</taxon>
        <taxon>Streptophyta</taxon>
        <taxon>Embryophyta</taxon>
        <taxon>Tracheophyta</taxon>
        <taxon>Spermatophyta</taxon>
        <taxon>Magnoliopsida</taxon>
        <taxon>Liliopsida</taxon>
        <taxon>Arecaceae</taxon>
        <taxon>Arecoideae</taxon>
        <taxon>Cocoseae</taxon>
        <taxon>Attaleinae</taxon>
        <taxon>Cocos</taxon>
    </lineage>
</organism>
<evidence type="ECO:0000313" key="2">
    <source>
        <dbReference type="EMBL" id="KAG1370044.1"/>
    </source>
</evidence>
<comment type="caution">
    <text evidence="2">The sequence shown here is derived from an EMBL/GenBank/DDBJ whole genome shotgun (WGS) entry which is preliminary data.</text>
</comment>
<accession>A0A8K0NCW1</accession>